<dbReference type="InterPro" id="IPR015943">
    <property type="entry name" value="WD40/YVTN_repeat-like_dom_sf"/>
</dbReference>
<keyword evidence="1" id="KW-0853">WD repeat</keyword>
<dbReference type="InterPro" id="IPR001680">
    <property type="entry name" value="WD40_rpt"/>
</dbReference>
<feature type="compositionally biased region" description="Polar residues" evidence="5">
    <location>
        <begin position="372"/>
        <end position="385"/>
    </location>
</feature>
<dbReference type="PANTHER" id="PTHR11227">
    <property type="entry name" value="WD-REPEAT PROTEIN INTERACTING WITH PHOSPHOINOSIDES WIPI -RELATED"/>
    <property type="match status" value="1"/>
</dbReference>
<evidence type="ECO:0000313" key="6">
    <source>
        <dbReference type="Proteomes" id="UP000887575"/>
    </source>
</evidence>
<keyword evidence="2" id="KW-0677">Repeat</keyword>
<reference evidence="7" key="1">
    <citation type="submission" date="2024-02" db="UniProtKB">
        <authorList>
            <consortium name="WormBaseParasite"/>
        </authorList>
    </citation>
    <scope>IDENTIFICATION</scope>
</reference>
<keyword evidence="3" id="KW-0072">Autophagy</keyword>
<dbReference type="GO" id="GO:0005737">
    <property type="term" value="C:cytoplasm"/>
    <property type="evidence" value="ECO:0007669"/>
    <property type="project" value="UniProtKB-ARBA"/>
</dbReference>
<comment type="similarity">
    <text evidence="4">Belongs to the WD repeat PROPPIN family.</text>
</comment>
<evidence type="ECO:0000256" key="3">
    <source>
        <dbReference type="ARBA" id="ARBA00023006"/>
    </source>
</evidence>
<feature type="region of interest" description="Disordered" evidence="5">
    <location>
        <begin position="357"/>
        <end position="401"/>
    </location>
</feature>
<evidence type="ECO:0000313" key="7">
    <source>
        <dbReference type="WBParaSite" id="MBELARI_LOCUS20714"/>
    </source>
</evidence>
<evidence type="ECO:0000256" key="4">
    <source>
        <dbReference type="ARBA" id="ARBA00025740"/>
    </source>
</evidence>
<dbReference type="WBParaSite" id="MBELARI_LOCUS20714">
    <property type="protein sequence ID" value="MBELARI_LOCUS20714"/>
    <property type="gene ID" value="MBELARI_LOCUS20714"/>
</dbReference>
<protein>
    <recommendedName>
        <fullName evidence="8">WD repeat domain phosphoinositide-interacting protein 2</fullName>
    </recommendedName>
</protein>
<dbReference type="Gene3D" id="2.130.10.10">
    <property type="entry name" value="YVTN repeat-like/Quinoprotein amine dehydrogenase"/>
    <property type="match status" value="1"/>
</dbReference>
<dbReference type="GO" id="GO:0006914">
    <property type="term" value="P:autophagy"/>
    <property type="evidence" value="ECO:0007669"/>
    <property type="project" value="UniProtKB-KW"/>
</dbReference>
<evidence type="ECO:0000256" key="1">
    <source>
        <dbReference type="ARBA" id="ARBA00022574"/>
    </source>
</evidence>
<dbReference type="InterPro" id="IPR048720">
    <property type="entry name" value="PROPPIN"/>
</dbReference>
<accession>A0AAF3F2D9</accession>
<evidence type="ECO:0000256" key="5">
    <source>
        <dbReference type="SAM" id="MobiDB-lite"/>
    </source>
</evidence>
<evidence type="ECO:0008006" key="8">
    <source>
        <dbReference type="Google" id="ProtNLM"/>
    </source>
</evidence>
<organism evidence="6 7">
    <name type="scientific">Mesorhabditis belari</name>
    <dbReference type="NCBI Taxonomy" id="2138241"/>
    <lineage>
        <taxon>Eukaryota</taxon>
        <taxon>Metazoa</taxon>
        <taxon>Ecdysozoa</taxon>
        <taxon>Nematoda</taxon>
        <taxon>Chromadorea</taxon>
        <taxon>Rhabditida</taxon>
        <taxon>Rhabditina</taxon>
        <taxon>Rhabditomorpha</taxon>
        <taxon>Rhabditoidea</taxon>
        <taxon>Rhabditidae</taxon>
        <taxon>Mesorhabditinae</taxon>
        <taxon>Mesorhabditis</taxon>
    </lineage>
</organism>
<dbReference type="SMART" id="SM00320">
    <property type="entry name" value="WD40"/>
    <property type="match status" value="2"/>
</dbReference>
<dbReference type="Proteomes" id="UP000887575">
    <property type="component" value="Unassembled WGS sequence"/>
</dbReference>
<dbReference type="AlphaFoldDB" id="A0AAF3F2D9"/>
<evidence type="ECO:0000256" key="2">
    <source>
        <dbReference type="ARBA" id="ARBA00022737"/>
    </source>
</evidence>
<dbReference type="Pfam" id="PF21032">
    <property type="entry name" value="PROPPIN"/>
    <property type="match status" value="1"/>
</dbReference>
<sequence length="509" mass="55551">MGFDDLADLSSVTFNQDGKSLAVGHQTGYLLYSMGNCADASTIEPDGHSDPKLHDAIIVERLFNSSLVVIVSRTQPRIMYVYHSQSKNMICDYKYGNTVLAVKLNRERVVVCLEDSLYIYNLKDMKMMHSICDTPANKHGLIDLSSNQELCYLAYPGSTTNGTVHIFDAKNLTSVNTFLAHNSPLASLKFNADGSKLATAGGKGTVIRVFSMPKGEKIFEFRRGSMRNATIYSMCFSADSNYLCTSSNTETVHVFKLEKHSPSKEEQSTTTNQSNNAGWLGYLQQAANYLPMNELSMLERSFASAHLPSPGSRNVSAMPTLNGVAHLLVATTEGYLYCYRIEPDGGECHLIRQHRIGPSGSGVVPNGKPRSPSGSITSNKSQKSADNVDPPNPDDVGDFPPMSHTNCTTCQMSSITIDSTSTMFSQDFESDITSFDPATGCLMRTFTCTGQALNTVIISFNFDQYTQPGITTTSVTVLCNAQGQYTYMVDPANPLSLFVVTKALCEDIG</sequence>
<name>A0AAF3F2D9_9BILA</name>
<keyword evidence="6" id="KW-1185">Reference proteome</keyword>
<dbReference type="SUPFAM" id="SSF50978">
    <property type="entry name" value="WD40 repeat-like"/>
    <property type="match status" value="1"/>
</dbReference>
<dbReference type="InterPro" id="IPR036322">
    <property type="entry name" value="WD40_repeat_dom_sf"/>
</dbReference>
<proteinExistence type="inferred from homology"/>